<gene>
    <name evidence="2" type="ORF">OXD698_LOCUS52395</name>
</gene>
<evidence type="ECO:0000313" key="3">
    <source>
        <dbReference type="Proteomes" id="UP000663844"/>
    </source>
</evidence>
<reference evidence="2" key="1">
    <citation type="submission" date="2021-02" db="EMBL/GenBank/DDBJ databases">
        <authorList>
            <person name="Nowell W R."/>
        </authorList>
    </citation>
    <scope>NUCLEOTIDE SEQUENCE</scope>
</reference>
<dbReference type="AlphaFoldDB" id="A0A820Q463"/>
<accession>A0A820Q463</accession>
<dbReference type="Proteomes" id="UP000663844">
    <property type="component" value="Unassembled WGS sequence"/>
</dbReference>
<name>A0A820Q463_9BILA</name>
<proteinExistence type="predicted"/>
<comment type="caution">
    <text evidence="2">The sequence shown here is derived from an EMBL/GenBank/DDBJ whole genome shotgun (WGS) entry which is preliminary data.</text>
</comment>
<sequence length="35" mass="4256">MDDVLKQRSELHTQLTTLQNEYKHIQQENKSLKEE</sequence>
<feature type="non-terminal residue" evidence="2">
    <location>
        <position position="35"/>
    </location>
</feature>
<protein>
    <submittedName>
        <fullName evidence="2">Uncharacterized protein</fullName>
    </submittedName>
</protein>
<keyword evidence="1" id="KW-0175">Coiled coil</keyword>
<feature type="coiled-coil region" evidence="1">
    <location>
        <begin position="1"/>
        <end position="35"/>
    </location>
</feature>
<organism evidence="2 3">
    <name type="scientific">Adineta steineri</name>
    <dbReference type="NCBI Taxonomy" id="433720"/>
    <lineage>
        <taxon>Eukaryota</taxon>
        <taxon>Metazoa</taxon>
        <taxon>Spiralia</taxon>
        <taxon>Gnathifera</taxon>
        <taxon>Rotifera</taxon>
        <taxon>Eurotatoria</taxon>
        <taxon>Bdelloidea</taxon>
        <taxon>Adinetida</taxon>
        <taxon>Adinetidae</taxon>
        <taxon>Adineta</taxon>
    </lineage>
</organism>
<dbReference type="EMBL" id="CAJOAZ010028351">
    <property type="protein sequence ID" value="CAF4416936.1"/>
    <property type="molecule type" value="Genomic_DNA"/>
</dbReference>
<evidence type="ECO:0000313" key="2">
    <source>
        <dbReference type="EMBL" id="CAF4416936.1"/>
    </source>
</evidence>
<evidence type="ECO:0000256" key="1">
    <source>
        <dbReference type="SAM" id="Coils"/>
    </source>
</evidence>